<dbReference type="Pfam" id="PF01243">
    <property type="entry name" value="PNPOx_N"/>
    <property type="match status" value="1"/>
</dbReference>
<evidence type="ECO:0000313" key="3">
    <source>
        <dbReference type="Proteomes" id="UP001523566"/>
    </source>
</evidence>
<dbReference type="Proteomes" id="UP001523566">
    <property type="component" value="Unassembled WGS sequence"/>
</dbReference>
<gene>
    <name evidence="2" type="ORF">NK125_12290</name>
</gene>
<dbReference type="Gene3D" id="2.30.110.10">
    <property type="entry name" value="Electron Transport, Fmn-binding Protein, Chain A"/>
    <property type="match status" value="1"/>
</dbReference>
<dbReference type="EMBL" id="JAMZFW010000020">
    <property type="protein sequence ID" value="MCP1103189.1"/>
    <property type="molecule type" value="Genomic_DNA"/>
</dbReference>
<sequence>MNMEAMKRALEIANSNKVGMLGTVDENGNPYIKAMLYIKHDGLREFWFCSNTSSKRAKHITKNPNTCLYFYEGDCNERYY</sequence>
<accession>A0ABT1EBH9</accession>
<organism evidence="2 3">
    <name type="scientific">Aequitasia blattaphilus</name>
    <dbReference type="NCBI Taxonomy" id="2949332"/>
    <lineage>
        <taxon>Bacteria</taxon>
        <taxon>Bacillati</taxon>
        <taxon>Bacillota</taxon>
        <taxon>Clostridia</taxon>
        <taxon>Lachnospirales</taxon>
        <taxon>Lachnospiraceae</taxon>
        <taxon>Aequitasia</taxon>
    </lineage>
</organism>
<dbReference type="SUPFAM" id="SSF50475">
    <property type="entry name" value="FMN-binding split barrel"/>
    <property type="match status" value="1"/>
</dbReference>
<evidence type="ECO:0000313" key="2">
    <source>
        <dbReference type="EMBL" id="MCP1103189.1"/>
    </source>
</evidence>
<feature type="domain" description="Pyridoxamine 5'-phosphate oxidase N-terminal" evidence="1">
    <location>
        <begin position="9"/>
        <end position="72"/>
    </location>
</feature>
<keyword evidence="3" id="KW-1185">Reference proteome</keyword>
<reference evidence="2 3" key="1">
    <citation type="journal article" date="2022" name="Genome Biol. Evol.">
        <title>Host diet, physiology and behaviors set the stage for Lachnospiraceae cladogenesis.</title>
        <authorList>
            <person name="Vera-Ponce De Leon A."/>
            <person name="Schneider M."/>
            <person name="Jahnes B.C."/>
            <person name="Sadowski V."/>
            <person name="Camuy-Velez L.A."/>
            <person name="Duan J."/>
            <person name="Sabree Z.L."/>
        </authorList>
    </citation>
    <scope>NUCLEOTIDE SEQUENCE [LARGE SCALE GENOMIC DNA]</scope>
    <source>
        <strain evidence="2 3">PAL113</strain>
    </source>
</reference>
<protein>
    <submittedName>
        <fullName evidence="2">Pyridoxamine 5'-phosphate oxidase family protein</fullName>
    </submittedName>
</protein>
<name>A0ABT1EBH9_9FIRM</name>
<dbReference type="InterPro" id="IPR011576">
    <property type="entry name" value="Pyridox_Oxase_N"/>
</dbReference>
<proteinExistence type="predicted"/>
<comment type="caution">
    <text evidence="2">The sequence shown here is derived from an EMBL/GenBank/DDBJ whole genome shotgun (WGS) entry which is preliminary data.</text>
</comment>
<evidence type="ECO:0000259" key="1">
    <source>
        <dbReference type="Pfam" id="PF01243"/>
    </source>
</evidence>
<dbReference type="InterPro" id="IPR012349">
    <property type="entry name" value="Split_barrel_FMN-bd"/>
</dbReference>